<reference evidence="2 3" key="1">
    <citation type="submission" date="2015-09" db="EMBL/GenBank/DDBJ databases">
        <title>Atta colombica WGS genome.</title>
        <authorList>
            <person name="Nygaard S."/>
            <person name="Hu H."/>
            <person name="Boomsma J."/>
            <person name="Zhang G."/>
        </authorList>
    </citation>
    <scope>NUCLEOTIDE SEQUENCE [LARGE SCALE GENOMIC DNA]</scope>
    <source>
        <strain evidence="2">Treedump-2</strain>
        <tissue evidence="2">Whole body</tissue>
    </source>
</reference>
<evidence type="ECO:0000313" key="3">
    <source>
        <dbReference type="Proteomes" id="UP000078540"/>
    </source>
</evidence>
<feature type="compositionally biased region" description="Basic and acidic residues" evidence="1">
    <location>
        <begin position="60"/>
        <end position="73"/>
    </location>
</feature>
<gene>
    <name evidence="2" type="ORF">ALC53_13410</name>
</gene>
<dbReference type="EMBL" id="KQ976731">
    <property type="protein sequence ID" value="KYM76383.1"/>
    <property type="molecule type" value="Genomic_DNA"/>
</dbReference>
<dbReference type="Proteomes" id="UP000078540">
    <property type="component" value="Unassembled WGS sequence"/>
</dbReference>
<feature type="compositionally biased region" description="Basic and acidic residues" evidence="1">
    <location>
        <begin position="84"/>
        <end position="109"/>
    </location>
</feature>
<keyword evidence="3" id="KW-1185">Reference proteome</keyword>
<evidence type="ECO:0000313" key="2">
    <source>
        <dbReference type="EMBL" id="KYM76383.1"/>
    </source>
</evidence>
<sequence>MQCRCSAVQPTMWQCANAIDVLEEGGGWRCMRADCMKRARELFLLLRLCRNVVDEKWQRRSDGQTDIGKRGRNGEIANIVSPSDGRDFRWRSGGMRREDEHRQDRKRRNDTDVALVRQREDRLLFFHAVLVVSPSGASRTMTRSSFAMSLSEICVAVDLASDQSVGRVPDLSNSHYYTEDKTRVNNNPLEILYSFVVFCRKSSYHESYHFPGENHRK</sequence>
<accession>A0A195AVW6</accession>
<name>A0A195AVW6_9HYME</name>
<protein>
    <submittedName>
        <fullName evidence="2">Uncharacterized protein</fullName>
    </submittedName>
</protein>
<evidence type="ECO:0000256" key="1">
    <source>
        <dbReference type="SAM" id="MobiDB-lite"/>
    </source>
</evidence>
<organism evidence="2 3">
    <name type="scientific">Atta colombica</name>
    <dbReference type="NCBI Taxonomy" id="520822"/>
    <lineage>
        <taxon>Eukaryota</taxon>
        <taxon>Metazoa</taxon>
        <taxon>Ecdysozoa</taxon>
        <taxon>Arthropoda</taxon>
        <taxon>Hexapoda</taxon>
        <taxon>Insecta</taxon>
        <taxon>Pterygota</taxon>
        <taxon>Neoptera</taxon>
        <taxon>Endopterygota</taxon>
        <taxon>Hymenoptera</taxon>
        <taxon>Apocrita</taxon>
        <taxon>Aculeata</taxon>
        <taxon>Formicoidea</taxon>
        <taxon>Formicidae</taxon>
        <taxon>Myrmicinae</taxon>
        <taxon>Atta</taxon>
    </lineage>
</organism>
<dbReference type="AlphaFoldDB" id="A0A195AVW6"/>
<feature type="region of interest" description="Disordered" evidence="1">
    <location>
        <begin position="60"/>
        <end position="109"/>
    </location>
</feature>
<proteinExistence type="predicted"/>